<evidence type="ECO:0000256" key="4">
    <source>
        <dbReference type="ARBA" id="ARBA00022692"/>
    </source>
</evidence>
<evidence type="ECO:0000256" key="8">
    <source>
        <dbReference type="ARBA" id="ARBA00023136"/>
    </source>
</evidence>
<evidence type="ECO:0000256" key="7">
    <source>
        <dbReference type="ARBA" id="ARBA00022989"/>
    </source>
</evidence>
<dbReference type="InterPro" id="IPR043926">
    <property type="entry name" value="ABCG_dom"/>
</dbReference>
<dbReference type="InterPro" id="IPR017871">
    <property type="entry name" value="ABC_transporter-like_CS"/>
</dbReference>
<keyword evidence="8 9" id="KW-0472">Membrane</keyword>
<feature type="domain" description="ABC transporter" evidence="10">
    <location>
        <begin position="19"/>
        <end position="273"/>
    </location>
</feature>
<dbReference type="InterPro" id="IPR013525">
    <property type="entry name" value="ABC2_TM"/>
</dbReference>
<dbReference type="PANTHER" id="PTHR48041:SF113">
    <property type="entry name" value="ATP-BINDING CASSETTE SUB-FAMILY G MEMBER 5"/>
    <property type="match status" value="1"/>
</dbReference>
<comment type="caution">
    <text evidence="11">The sequence shown here is derived from an EMBL/GenBank/DDBJ whole genome shotgun (WGS) entry which is preliminary data.</text>
</comment>
<evidence type="ECO:0000313" key="11">
    <source>
        <dbReference type="EMBL" id="KAJ8308062.1"/>
    </source>
</evidence>
<evidence type="ECO:0000259" key="10">
    <source>
        <dbReference type="PROSITE" id="PS50893"/>
    </source>
</evidence>
<dbReference type="InterPro" id="IPR027417">
    <property type="entry name" value="P-loop_NTPase"/>
</dbReference>
<dbReference type="SUPFAM" id="SSF52540">
    <property type="entry name" value="P-loop containing nucleoside triphosphate hydrolases"/>
    <property type="match status" value="1"/>
</dbReference>
<protein>
    <recommendedName>
        <fullName evidence="10">ABC transporter domain-containing protein</fullName>
    </recommendedName>
</protein>
<gene>
    <name evidence="11" type="ORF">KUTeg_012936</name>
</gene>
<evidence type="ECO:0000256" key="2">
    <source>
        <dbReference type="ARBA" id="ARBA00005814"/>
    </source>
</evidence>
<accession>A0ABQ9ES72</accession>
<evidence type="ECO:0000256" key="5">
    <source>
        <dbReference type="ARBA" id="ARBA00022741"/>
    </source>
</evidence>
<dbReference type="Pfam" id="PF01061">
    <property type="entry name" value="ABC2_membrane"/>
    <property type="match status" value="1"/>
</dbReference>
<dbReference type="EMBL" id="JARBDR010000657">
    <property type="protein sequence ID" value="KAJ8308062.1"/>
    <property type="molecule type" value="Genomic_DNA"/>
</dbReference>
<evidence type="ECO:0000256" key="9">
    <source>
        <dbReference type="SAM" id="Phobius"/>
    </source>
</evidence>
<dbReference type="InterPro" id="IPR003439">
    <property type="entry name" value="ABC_transporter-like_ATP-bd"/>
</dbReference>
<dbReference type="PROSITE" id="PS00211">
    <property type="entry name" value="ABC_TRANSPORTER_1"/>
    <property type="match status" value="1"/>
</dbReference>
<proteinExistence type="inferred from homology"/>
<dbReference type="Proteomes" id="UP001217089">
    <property type="component" value="Unassembled WGS sequence"/>
</dbReference>
<name>A0ABQ9ES72_TEGGR</name>
<dbReference type="Pfam" id="PF19055">
    <property type="entry name" value="ABC2_membrane_7"/>
    <property type="match status" value="1"/>
</dbReference>
<dbReference type="PROSITE" id="PS50893">
    <property type="entry name" value="ABC_TRANSPORTER_2"/>
    <property type="match status" value="1"/>
</dbReference>
<dbReference type="Gene3D" id="3.40.50.300">
    <property type="entry name" value="P-loop containing nucleotide triphosphate hydrolases"/>
    <property type="match status" value="1"/>
</dbReference>
<dbReference type="InterPro" id="IPR003593">
    <property type="entry name" value="AAA+_ATPase"/>
</dbReference>
<keyword evidence="5" id="KW-0547">Nucleotide-binding</keyword>
<evidence type="ECO:0000256" key="6">
    <source>
        <dbReference type="ARBA" id="ARBA00022840"/>
    </source>
</evidence>
<comment type="similarity">
    <text evidence="2">Belongs to the ABC transporter superfamily. ABCG family. Eye pigment precursor importer (TC 3.A.1.204) subfamily.</text>
</comment>
<evidence type="ECO:0000256" key="1">
    <source>
        <dbReference type="ARBA" id="ARBA00004141"/>
    </source>
</evidence>
<feature type="transmembrane region" description="Helical" evidence="9">
    <location>
        <begin position="424"/>
        <end position="451"/>
    </location>
</feature>
<dbReference type="InterPro" id="IPR050352">
    <property type="entry name" value="ABCG_transporters"/>
</dbReference>
<reference evidence="11 12" key="1">
    <citation type="submission" date="2022-12" db="EMBL/GenBank/DDBJ databases">
        <title>Chromosome-level genome of Tegillarca granosa.</title>
        <authorList>
            <person name="Kim J."/>
        </authorList>
    </citation>
    <scope>NUCLEOTIDE SEQUENCE [LARGE SCALE GENOMIC DNA]</scope>
    <source>
        <strain evidence="11">Teg-2019</strain>
        <tissue evidence="11">Adductor muscle</tissue>
    </source>
</reference>
<dbReference type="PANTHER" id="PTHR48041">
    <property type="entry name" value="ABC TRANSPORTER G FAMILY MEMBER 28"/>
    <property type="match status" value="1"/>
</dbReference>
<dbReference type="SMART" id="SM00382">
    <property type="entry name" value="AAA"/>
    <property type="match status" value="1"/>
</dbReference>
<keyword evidence="3" id="KW-0813">Transport</keyword>
<sequence length="452" mass="51323">MGDTTVNMTGGESEDLPTLNLLHVHYDVKEYIGPWYKGACLRHKSNKKILRDITAQFKAGEITALLGNSGSGKTSLLDVLSCRTNGGVSGKVYYNNQEISKKLIRQKAAYVMQADRLLSKLTVREILTYAAYLRLPGNNSKKDIKIKVQKVINDMGLNTVSDSRVGGLIIRGISGGERRRVTIAIQLLQDPKILLLDEPTTGLDCHTARHLISKLAEIAKRGKIVILTIHQPRSDIFRLFDNVGILSLGEMIYFGMSKDLVPYFTTLGYPCPQYANPLDHYVDLASIDRRGYEEQHNTMFRVHKLIDEYLDSPILQDINDKVMFETLKPRYSFSYRRLFVNLYRERQNWVFRILVAAAYVAVMVAFLLRLQDNQTSIQDRIGLYWQSVSVASFSSIIIAVPTFSNLPSIRDVFYREYRDGLYSIVTFIAAYIVHLIPVQIMSTLVLSAVGYW</sequence>
<keyword evidence="7 9" id="KW-1133">Transmembrane helix</keyword>
<comment type="subcellular location">
    <subcellularLocation>
        <location evidence="1">Membrane</location>
        <topology evidence="1">Multi-pass membrane protein</topology>
    </subcellularLocation>
</comment>
<evidence type="ECO:0000313" key="12">
    <source>
        <dbReference type="Proteomes" id="UP001217089"/>
    </source>
</evidence>
<organism evidence="11 12">
    <name type="scientific">Tegillarca granosa</name>
    <name type="common">Malaysian cockle</name>
    <name type="synonym">Anadara granosa</name>
    <dbReference type="NCBI Taxonomy" id="220873"/>
    <lineage>
        <taxon>Eukaryota</taxon>
        <taxon>Metazoa</taxon>
        <taxon>Spiralia</taxon>
        <taxon>Lophotrochozoa</taxon>
        <taxon>Mollusca</taxon>
        <taxon>Bivalvia</taxon>
        <taxon>Autobranchia</taxon>
        <taxon>Pteriomorphia</taxon>
        <taxon>Arcoida</taxon>
        <taxon>Arcoidea</taxon>
        <taxon>Arcidae</taxon>
        <taxon>Tegillarca</taxon>
    </lineage>
</organism>
<feature type="transmembrane region" description="Helical" evidence="9">
    <location>
        <begin position="349"/>
        <end position="370"/>
    </location>
</feature>
<keyword evidence="4 9" id="KW-0812">Transmembrane</keyword>
<keyword evidence="6" id="KW-0067">ATP-binding</keyword>
<dbReference type="Pfam" id="PF00005">
    <property type="entry name" value="ABC_tran"/>
    <property type="match status" value="1"/>
</dbReference>
<feature type="transmembrane region" description="Helical" evidence="9">
    <location>
        <begin position="382"/>
        <end position="404"/>
    </location>
</feature>
<evidence type="ECO:0000256" key="3">
    <source>
        <dbReference type="ARBA" id="ARBA00022448"/>
    </source>
</evidence>
<keyword evidence="12" id="KW-1185">Reference proteome</keyword>